<evidence type="ECO:0000256" key="2">
    <source>
        <dbReference type="ARBA" id="ARBA00022692"/>
    </source>
</evidence>
<evidence type="ECO:0000256" key="3">
    <source>
        <dbReference type="ARBA" id="ARBA00022989"/>
    </source>
</evidence>
<keyword evidence="2" id="KW-0812">Transmembrane</keyword>
<proteinExistence type="predicted"/>
<sequence>MKKIFRVFLRDLKSIRKSPSAIIMVLGLCFLPSLYAWINIKACWDPYANTGNIPVAVVNEDQGAIFNNKKINAGNEIVAELKKNKSIDWTFVDEWQGNYGLNEGKYYALLDIPSNFSSGLVSLTTPTPEKPAIVYRGNEKLNAIASKITNTAKDHLAEELKVNFVNTVTKEALKLIKSNSNTLNKSNIVALKETLNEATKNLGDTQNQIQNANKSAENISAYLSRLQTNLPKITDQITKLQNAAESSKDLISQTKQTLTTSSNNLNNDMVDVQAKNGQFQALLSQLKNSDGSTSDLDNIVNQLININSSMNSILKSDLDYLQSIIKTNPNPNINSLINSFQGLDSSVNNASTSLNQLKTSVDSGAPKDTINGEIDALSNLTNQLSLSMLNSSNSLYSTVLPVLNNIGDNLNNNLTDISGVLESTKVVVPELNALANYGIASSQLSVNQANELNNKLSSLSLDLNNINNKMNSLSDDDINSLTKLLSMNTDELASFISSPLITKEVDVYGQGVFGVGLTPFYSVLAIWVGVLLLSSLLTTEFKNSTQKDHLNIWQKHFGKMLLFLILSLIQSTIIVLGDVYLLGVNPQNMLMLLIFGWICSVTFTFIIFTLVAIFGNVGKAIAVVIMVFQIAGAGGIYPIQTNPKIFGMLEPLWPFTYGINGFREAISGPIWSTVYKNILALGCFVVFFFCMTVLKKPFHKLTKTMEHKFKESGL</sequence>
<comment type="subcellular location">
    <subcellularLocation>
        <location evidence="1">Membrane</location>
        <topology evidence="1">Multi-pass membrane protein</topology>
    </subcellularLocation>
</comment>
<dbReference type="RefSeq" id="WP_077835459.1">
    <property type="nucleotide sequence ID" value="NZ_CP096983.1"/>
</dbReference>
<dbReference type="GO" id="GO:0140359">
    <property type="term" value="F:ABC-type transporter activity"/>
    <property type="evidence" value="ECO:0007669"/>
    <property type="project" value="InterPro"/>
</dbReference>
<keyword evidence="7" id="KW-1185">Reference proteome</keyword>
<reference evidence="6 7" key="1">
    <citation type="submission" date="2022-04" db="EMBL/GenBank/DDBJ databases">
        <title>Genome sequence of C. roseum typestrain.</title>
        <authorList>
            <person name="Poehlein A."/>
            <person name="Schoch T."/>
            <person name="Duerre P."/>
            <person name="Daniel R."/>
        </authorList>
    </citation>
    <scope>NUCLEOTIDE SEQUENCE [LARGE SCALE GENOMIC DNA]</scope>
    <source>
        <strain evidence="6 7">DSM 7320</strain>
    </source>
</reference>
<dbReference type="Pfam" id="PF01061">
    <property type="entry name" value="ABC2_membrane"/>
    <property type="match status" value="1"/>
</dbReference>
<keyword evidence="3" id="KW-1133">Transmembrane helix</keyword>
<evidence type="ECO:0000313" key="6">
    <source>
        <dbReference type="EMBL" id="URZ12555.1"/>
    </source>
</evidence>
<dbReference type="KEGG" id="crw:CROST_032770"/>
<dbReference type="STRING" id="84029.CROST_28500"/>
<dbReference type="EMBL" id="CP096983">
    <property type="protein sequence ID" value="URZ12555.1"/>
    <property type="molecule type" value="Genomic_DNA"/>
</dbReference>
<dbReference type="Gene3D" id="3.40.1710.10">
    <property type="entry name" value="abc type-2 transporter like domain"/>
    <property type="match status" value="1"/>
</dbReference>
<dbReference type="InterPro" id="IPR051328">
    <property type="entry name" value="T7SS_ABC-Transporter"/>
</dbReference>
<dbReference type="PANTHER" id="PTHR43077:SF10">
    <property type="entry name" value="TRANSPORT PERMEASE PROTEIN"/>
    <property type="match status" value="1"/>
</dbReference>
<dbReference type="GO" id="GO:0016020">
    <property type="term" value="C:membrane"/>
    <property type="evidence" value="ECO:0007669"/>
    <property type="project" value="UniProtKB-SubCell"/>
</dbReference>
<protein>
    <recommendedName>
        <fullName evidence="5">ABC-2 type transporter transmembrane domain-containing protein</fullName>
    </recommendedName>
</protein>
<accession>A0A1S8L353</accession>
<gene>
    <name evidence="6" type="ORF">CROST_032770</name>
</gene>
<dbReference type="AlphaFoldDB" id="A0A1S8L353"/>
<dbReference type="PANTHER" id="PTHR43077">
    <property type="entry name" value="TRANSPORT PERMEASE YVFS-RELATED"/>
    <property type="match status" value="1"/>
</dbReference>
<feature type="domain" description="ABC-2 type transporter transmembrane" evidence="5">
    <location>
        <begin position="556"/>
        <end position="665"/>
    </location>
</feature>
<organism evidence="6 7">
    <name type="scientific">Clostridium felsineum</name>
    <dbReference type="NCBI Taxonomy" id="36839"/>
    <lineage>
        <taxon>Bacteria</taxon>
        <taxon>Bacillati</taxon>
        <taxon>Bacillota</taxon>
        <taxon>Clostridia</taxon>
        <taxon>Eubacteriales</taxon>
        <taxon>Clostridiaceae</taxon>
        <taxon>Clostridium</taxon>
    </lineage>
</organism>
<dbReference type="InterPro" id="IPR017500">
    <property type="entry name" value="Phage_infect_YhgE_N"/>
</dbReference>
<evidence type="ECO:0000259" key="5">
    <source>
        <dbReference type="Pfam" id="PF01061"/>
    </source>
</evidence>
<dbReference type="InterPro" id="IPR017501">
    <property type="entry name" value="Phage_infect_YhgE_C"/>
</dbReference>
<evidence type="ECO:0000256" key="1">
    <source>
        <dbReference type="ARBA" id="ARBA00004141"/>
    </source>
</evidence>
<dbReference type="NCBIfam" id="TIGR03062">
    <property type="entry name" value="pip_yhgE_Cterm"/>
    <property type="match status" value="1"/>
</dbReference>
<name>A0A1S8L353_9CLOT</name>
<evidence type="ECO:0000313" key="7">
    <source>
        <dbReference type="Proteomes" id="UP000190951"/>
    </source>
</evidence>
<dbReference type="InterPro" id="IPR013525">
    <property type="entry name" value="ABC2_TM"/>
</dbReference>
<keyword evidence="4" id="KW-0472">Membrane</keyword>
<dbReference type="NCBIfam" id="TIGR03061">
    <property type="entry name" value="pip_yhgE_Nterm"/>
    <property type="match status" value="1"/>
</dbReference>
<dbReference type="Proteomes" id="UP000190951">
    <property type="component" value="Chromosome"/>
</dbReference>
<evidence type="ECO:0000256" key="4">
    <source>
        <dbReference type="ARBA" id="ARBA00023136"/>
    </source>
</evidence>